<evidence type="ECO:0000256" key="4">
    <source>
        <dbReference type="PROSITE-ProRule" id="PRU00175"/>
    </source>
</evidence>
<reference evidence="7 8" key="1">
    <citation type="journal article" date="2023" name="G3 (Bethesda)">
        <title>A chromosome-length genome assembly and annotation of blackberry (Rubus argutus, cv. 'Hillquist').</title>
        <authorList>
            <person name="Bruna T."/>
            <person name="Aryal R."/>
            <person name="Dudchenko O."/>
            <person name="Sargent D.J."/>
            <person name="Mead D."/>
            <person name="Buti M."/>
            <person name="Cavallini A."/>
            <person name="Hytonen T."/>
            <person name="Andres J."/>
            <person name="Pham M."/>
            <person name="Weisz D."/>
            <person name="Mascagni F."/>
            <person name="Usai G."/>
            <person name="Natali L."/>
            <person name="Bassil N."/>
            <person name="Fernandez G.E."/>
            <person name="Lomsadze A."/>
            <person name="Armour M."/>
            <person name="Olukolu B."/>
            <person name="Poorten T."/>
            <person name="Britton C."/>
            <person name="Davik J."/>
            <person name="Ashrafi H."/>
            <person name="Aiden E.L."/>
            <person name="Borodovsky M."/>
            <person name="Worthington M."/>
        </authorList>
    </citation>
    <scope>NUCLEOTIDE SEQUENCE [LARGE SCALE GENOMIC DNA]</scope>
    <source>
        <strain evidence="7">PI 553951</strain>
    </source>
</reference>
<keyword evidence="2 4" id="KW-0863">Zinc-finger</keyword>
<dbReference type="Gene3D" id="3.30.40.10">
    <property type="entry name" value="Zinc/RING finger domain, C3HC4 (zinc finger)"/>
    <property type="match status" value="1"/>
</dbReference>
<keyword evidence="1" id="KW-0479">Metal-binding</keyword>
<evidence type="ECO:0000259" key="6">
    <source>
        <dbReference type="PROSITE" id="PS50089"/>
    </source>
</evidence>
<sequence length="427" mass="47730">MANQVVKVKREAIRACMTCPLCDKLFRDATTISECLHTFCRKCIYDKITDEEIECCPICNIDLGCVPLEKLRPDHNLQDVRAKIFPFKRRKVNAPEVMPSATLPARRKERSLSSLVVSTPRVSTQATMTGRRTKAVARKASTLQGSSFLVERSIKKEDESAEDHPESQSSPEASNKSCQNTRPSSFSAEPGEPLSNKESENGAESWDGKLDLWKPLNCLVEVANRTKSLKPNSQGSERVEPAVIPSESQVRKSKNKENKQKSKVEEEKNSTHPPSPETMKPKKLRRVRRKREDLGVSSVTAQAVLDAASGKHERRVGPIWFSLVASEEQEGEECLPQIPTSYLRIKDGSVPVSFIQKYLMRKLDLTNEAEVEIKCMGQPVVPTLEMYNLVDLWLQTASPSQRIPASIGSSAKDFVMVLGYSRKISNS</sequence>
<evidence type="ECO:0000256" key="3">
    <source>
        <dbReference type="ARBA" id="ARBA00022833"/>
    </source>
</evidence>
<evidence type="ECO:0000256" key="1">
    <source>
        <dbReference type="ARBA" id="ARBA00022723"/>
    </source>
</evidence>
<evidence type="ECO:0000313" key="8">
    <source>
        <dbReference type="Proteomes" id="UP001457282"/>
    </source>
</evidence>
<dbReference type="PANTHER" id="PTHR46293:SF16">
    <property type="entry name" value="E3 UBIQUITIN PROTEIN LIGASE DRIP1"/>
    <property type="match status" value="1"/>
</dbReference>
<protein>
    <recommendedName>
        <fullName evidence="6">RING-type domain-containing protein</fullName>
    </recommendedName>
</protein>
<dbReference type="PROSITE" id="PS50089">
    <property type="entry name" value="ZF_RING_2"/>
    <property type="match status" value="1"/>
</dbReference>
<dbReference type="EMBL" id="JBEDUW010000002">
    <property type="protein sequence ID" value="KAK9945192.1"/>
    <property type="molecule type" value="Genomic_DNA"/>
</dbReference>
<keyword evidence="8" id="KW-1185">Reference proteome</keyword>
<feature type="compositionally biased region" description="Basic and acidic residues" evidence="5">
    <location>
        <begin position="195"/>
        <end position="204"/>
    </location>
</feature>
<evidence type="ECO:0000313" key="7">
    <source>
        <dbReference type="EMBL" id="KAK9945192.1"/>
    </source>
</evidence>
<feature type="compositionally biased region" description="Polar residues" evidence="5">
    <location>
        <begin position="167"/>
        <end position="187"/>
    </location>
</feature>
<dbReference type="SUPFAM" id="SSF57850">
    <property type="entry name" value="RING/U-box"/>
    <property type="match status" value="1"/>
</dbReference>
<feature type="compositionally biased region" description="Polar residues" evidence="5">
    <location>
        <begin position="112"/>
        <end position="130"/>
    </location>
</feature>
<feature type="region of interest" description="Disordered" evidence="5">
    <location>
        <begin position="102"/>
        <end position="204"/>
    </location>
</feature>
<evidence type="ECO:0000256" key="2">
    <source>
        <dbReference type="ARBA" id="ARBA00022771"/>
    </source>
</evidence>
<dbReference type="InterPro" id="IPR017907">
    <property type="entry name" value="Znf_RING_CS"/>
</dbReference>
<dbReference type="Proteomes" id="UP001457282">
    <property type="component" value="Unassembled WGS sequence"/>
</dbReference>
<feature type="compositionally biased region" description="Basic and acidic residues" evidence="5">
    <location>
        <begin position="255"/>
        <end position="270"/>
    </location>
</feature>
<proteinExistence type="predicted"/>
<dbReference type="SMART" id="SM00184">
    <property type="entry name" value="RING"/>
    <property type="match status" value="1"/>
</dbReference>
<organism evidence="7 8">
    <name type="scientific">Rubus argutus</name>
    <name type="common">Southern blackberry</name>
    <dbReference type="NCBI Taxonomy" id="59490"/>
    <lineage>
        <taxon>Eukaryota</taxon>
        <taxon>Viridiplantae</taxon>
        <taxon>Streptophyta</taxon>
        <taxon>Embryophyta</taxon>
        <taxon>Tracheophyta</taxon>
        <taxon>Spermatophyta</taxon>
        <taxon>Magnoliopsida</taxon>
        <taxon>eudicotyledons</taxon>
        <taxon>Gunneridae</taxon>
        <taxon>Pentapetalae</taxon>
        <taxon>rosids</taxon>
        <taxon>fabids</taxon>
        <taxon>Rosales</taxon>
        <taxon>Rosaceae</taxon>
        <taxon>Rosoideae</taxon>
        <taxon>Rosoideae incertae sedis</taxon>
        <taxon>Rubus</taxon>
    </lineage>
</organism>
<feature type="compositionally biased region" description="Basic and acidic residues" evidence="5">
    <location>
        <begin position="152"/>
        <end position="166"/>
    </location>
</feature>
<comment type="caution">
    <text evidence="7">The sequence shown here is derived from an EMBL/GenBank/DDBJ whole genome shotgun (WGS) entry which is preliminary data.</text>
</comment>
<feature type="domain" description="RING-type" evidence="6">
    <location>
        <begin position="19"/>
        <end position="60"/>
    </location>
</feature>
<dbReference type="InterPro" id="IPR044807">
    <property type="entry name" value="DRIP1-like"/>
</dbReference>
<feature type="region of interest" description="Disordered" evidence="5">
    <location>
        <begin position="229"/>
        <end position="287"/>
    </location>
</feature>
<gene>
    <name evidence="7" type="ORF">M0R45_010718</name>
</gene>
<dbReference type="GO" id="GO:0004842">
    <property type="term" value="F:ubiquitin-protein transferase activity"/>
    <property type="evidence" value="ECO:0007669"/>
    <property type="project" value="InterPro"/>
</dbReference>
<dbReference type="AlphaFoldDB" id="A0AAW1Y8Q0"/>
<dbReference type="InterPro" id="IPR013083">
    <property type="entry name" value="Znf_RING/FYVE/PHD"/>
</dbReference>
<dbReference type="CDD" id="cd16525">
    <property type="entry name" value="RING-HC_PCGF"/>
    <property type="match status" value="1"/>
</dbReference>
<evidence type="ECO:0000256" key="5">
    <source>
        <dbReference type="SAM" id="MobiDB-lite"/>
    </source>
</evidence>
<accession>A0AAW1Y8Q0</accession>
<dbReference type="GO" id="GO:0008270">
    <property type="term" value="F:zinc ion binding"/>
    <property type="evidence" value="ECO:0007669"/>
    <property type="project" value="UniProtKB-KW"/>
</dbReference>
<dbReference type="Pfam" id="PF13923">
    <property type="entry name" value="zf-C3HC4_2"/>
    <property type="match status" value="1"/>
</dbReference>
<dbReference type="PANTHER" id="PTHR46293">
    <property type="entry name" value="E3 UBIQUITIN PROTEIN LIGASE DRIP1"/>
    <property type="match status" value="1"/>
</dbReference>
<dbReference type="InterPro" id="IPR001841">
    <property type="entry name" value="Znf_RING"/>
</dbReference>
<keyword evidence="3" id="KW-0862">Zinc</keyword>
<name>A0AAW1Y8Q0_RUBAR</name>
<dbReference type="PROSITE" id="PS00518">
    <property type="entry name" value="ZF_RING_1"/>
    <property type="match status" value="1"/>
</dbReference>